<dbReference type="Pfam" id="PF02771">
    <property type="entry name" value="Acyl-CoA_dh_N"/>
    <property type="match status" value="1"/>
</dbReference>
<sequence length="385" mass="43034">MMADTDWDALDDETFRREVADFFRTEYPEEIRFPAHFLRWAQCRDWYRKLYAKGFAAPAWPREWGGMGLSPGKLLAFIEEQEKHGIARTPDMGITMLGPLLIRFGTEQQKREFLPPTLRGEYIWCQGYSEPNAGSDLASLRTEAVLDGDEYVITGSKIWTSFAMDATHMFLLVRTDKQAKKQEGISFMLVDMKSPGITVRPIRNLNGSEHFAEVFLDQVRTPARWLVGQPNQGWTIAKALLGFERISIGSPKLSQTGLQRLERIVQARGLTADAAFMDRLTQLKLNVADLTSAYGRFAEIVKRGGTLGPDVSLLKIFASETFQRITELTLEAGGDAGAIEGEVPFGDAAIDILSPFYNARPSTIYGGSNEIQRNIIAKSVLNLPG</sequence>
<dbReference type="SUPFAM" id="SSF47203">
    <property type="entry name" value="Acyl-CoA dehydrogenase C-terminal domain-like"/>
    <property type="match status" value="1"/>
</dbReference>
<accession>F4G5P3</accession>
<dbReference type="InterPro" id="IPR052161">
    <property type="entry name" value="Mycobact_Acyl-CoA_DH"/>
</dbReference>
<organism evidence="9 10">
    <name type="scientific">Alicycliphilus denitrificans (strain DSM 14773 / CIP 107495 / K601)</name>
    <dbReference type="NCBI Taxonomy" id="596154"/>
    <lineage>
        <taxon>Bacteria</taxon>
        <taxon>Pseudomonadati</taxon>
        <taxon>Pseudomonadota</taxon>
        <taxon>Betaproteobacteria</taxon>
        <taxon>Burkholderiales</taxon>
        <taxon>Comamonadaceae</taxon>
        <taxon>Alicycliphilus</taxon>
    </lineage>
</organism>
<keyword evidence="5 9" id="KW-0560">Oxidoreductase</keyword>
<dbReference type="InterPro" id="IPR013786">
    <property type="entry name" value="AcylCoA_DH/ox_N"/>
</dbReference>
<dbReference type="PANTHER" id="PTHR43292">
    <property type="entry name" value="ACYL-COA DEHYDROGENASE"/>
    <property type="match status" value="1"/>
</dbReference>
<dbReference type="GO" id="GO:0016937">
    <property type="term" value="F:short-chain fatty acyl-CoA dehydrogenase activity"/>
    <property type="evidence" value="ECO:0007669"/>
    <property type="project" value="UniProtKB-EC"/>
</dbReference>
<name>F4G5P3_ALIDK</name>
<dbReference type="Pfam" id="PF02770">
    <property type="entry name" value="Acyl-CoA_dh_M"/>
    <property type="match status" value="1"/>
</dbReference>
<dbReference type="EMBL" id="CP002657">
    <property type="protein sequence ID" value="AEB84219.1"/>
    <property type="molecule type" value="Genomic_DNA"/>
</dbReference>
<dbReference type="Gene3D" id="2.40.110.10">
    <property type="entry name" value="Butyryl-CoA Dehydrogenase, subunit A, domain 2"/>
    <property type="match status" value="1"/>
</dbReference>
<keyword evidence="4" id="KW-0274">FAD</keyword>
<proteinExistence type="inferred from homology"/>
<dbReference type="FunFam" id="2.40.110.10:FF:000011">
    <property type="entry name" value="Acyl-CoA dehydrogenase FadE34"/>
    <property type="match status" value="1"/>
</dbReference>
<dbReference type="Gene3D" id="1.10.540.10">
    <property type="entry name" value="Acyl-CoA dehydrogenase/oxidase, N-terminal domain"/>
    <property type="match status" value="1"/>
</dbReference>
<keyword evidence="10" id="KW-1185">Reference proteome</keyword>
<dbReference type="AlphaFoldDB" id="F4G5P3"/>
<gene>
    <name evidence="9" type="ordered locus">Alide2_1836</name>
</gene>
<evidence type="ECO:0000259" key="6">
    <source>
        <dbReference type="Pfam" id="PF00441"/>
    </source>
</evidence>
<evidence type="ECO:0000313" key="9">
    <source>
        <dbReference type="EMBL" id="AEB84219.1"/>
    </source>
</evidence>
<keyword evidence="3" id="KW-0285">Flavoprotein</keyword>
<evidence type="ECO:0000256" key="1">
    <source>
        <dbReference type="ARBA" id="ARBA00001974"/>
    </source>
</evidence>
<dbReference type="HOGENOM" id="CLU_018204_9_0_4"/>
<evidence type="ECO:0000256" key="2">
    <source>
        <dbReference type="ARBA" id="ARBA00009347"/>
    </source>
</evidence>
<evidence type="ECO:0000259" key="8">
    <source>
        <dbReference type="Pfam" id="PF02771"/>
    </source>
</evidence>
<dbReference type="eggNOG" id="COG1960">
    <property type="taxonomic scope" value="Bacteria"/>
</dbReference>
<dbReference type="InterPro" id="IPR006091">
    <property type="entry name" value="Acyl-CoA_Oxase/DH_mid-dom"/>
</dbReference>
<comment type="cofactor">
    <cofactor evidence="1">
        <name>FAD</name>
        <dbReference type="ChEBI" id="CHEBI:57692"/>
    </cofactor>
</comment>
<dbReference type="STRING" id="596154.Alide2_1836"/>
<comment type="similarity">
    <text evidence="2">Belongs to the acyl-CoA dehydrogenase family.</text>
</comment>
<dbReference type="Gene3D" id="1.20.140.10">
    <property type="entry name" value="Butyryl-CoA Dehydrogenase, subunit A, domain 3"/>
    <property type="match status" value="1"/>
</dbReference>
<evidence type="ECO:0000259" key="7">
    <source>
        <dbReference type="Pfam" id="PF02770"/>
    </source>
</evidence>
<dbReference type="InterPro" id="IPR046373">
    <property type="entry name" value="Acyl-CoA_Oxase/DH_mid-dom_sf"/>
</dbReference>
<dbReference type="InterPro" id="IPR009075">
    <property type="entry name" value="AcylCo_DH/oxidase_C"/>
</dbReference>
<dbReference type="PANTHER" id="PTHR43292:SF3">
    <property type="entry name" value="ACYL-COA DEHYDROGENASE FADE29"/>
    <property type="match status" value="1"/>
</dbReference>
<feature type="domain" description="Acyl-CoA dehydrogenase/oxidase N-terminal" evidence="8">
    <location>
        <begin position="12"/>
        <end position="121"/>
    </location>
</feature>
<feature type="domain" description="Acyl-CoA dehydrogenase/oxidase C-terminal" evidence="6">
    <location>
        <begin position="231"/>
        <end position="381"/>
    </location>
</feature>
<dbReference type="InterPro" id="IPR037069">
    <property type="entry name" value="AcylCoA_DH/ox_N_sf"/>
</dbReference>
<dbReference type="Pfam" id="PF00441">
    <property type="entry name" value="Acyl-CoA_dh_1"/>
    <property type="match status" value="1"/>
</dbReference>
<reference evidence="9 10" key="1">
    <citation type="journal article" date="2011" name="J. Bacteriol.">
        <title>Genome Sequences of Alicycliphilus denitrificans Strains BC and K601T.</title>
        <authorList>
            <person name="Oosterkamp M.J."/>
            <person name="Veuskens T."/>
            <person name="Plugge C.M."/>
            <person name="Langenhoff A.A."/>
            <person name="Gerritse J."/>
            <person name="van Berkel W.J."/>
            <person name="Pieper D.H."/>
            <person name="Junca H."/>
            <person name="Goodwin L.A."/>
            <person name="Daligault H.E."/>
            <person name="Bruce D.C."/>
            <person name="Detter J.C."/>
            <person name="Tapia R."/>
            <person name="Han C.S."/>
            <person name="Land M.L."/>
            <person name="Hauser L.J."/>
            <person name="Smidt H."/>
            <person name="Stams A.J."/>
        </authorList>
    </citation>
    <scope>NUCLEOTIDE SEQUENCE [LARGE SCALE GENOMIC DNA]</scope>
    <source>
        <strain evidence="10">DSM 14773 / CIP 107495 / K601</strain>
    </source>
</reference>
<evidence type="ECO:0000256" key="4">
    <source>
        <dbReference type="ARBA" id="ARBA00022827"/>
    </source>
</evidence>
<dbReference type="KEGG" id="adk:Alide2_1836"/>
<dbReference type="Proteomes" id="UP000007938">
    <property type="component" value="Chromosome"/>
</dbReference>
<evidence type="ECO:0000256" key="5">
    <source>
        <dbReference type="ARBA" id="ARBA00023002"/>
    </source>
</evidence>
<dbReference type="RefSeq" id="WP_013721922.1">
    <property type="nucleotide sequence ID" value="NC_015422.1"/>
</dbReference>
<dbReference type="GO" id="GO:0050660">
    <property type="term" value="F:flavin adenine dinucleotide binding"/>
    <property type="evidence" value="ECO:0007669"/>
    <property type="project" value="InterPro"/>
</dbReference>
<dbReference type="SUPFAM" id="SSF56645">
    <property type="entry name" value="Acyl-CoA dehydrogenase NM domain-like"/>
    <property type="match status" value="1"/>
</dbReference>
<protein>
    <submittedName>
        <fullName evidence="9">Butyryl-CoA dehydrogenase</fullName>
        <ecNumber evidence="9">1.3.8.1</ecNumber>
    </submittedName>
</protein>
<dbReference type="EC" id="1.3.8.1" evidence="9"/>
<reference evidence="9 10" key="2">
    <citation type="submission" date="2011-04" db="EMBL/GenBank/DDBJ databases">
        <title>Complete sequence of chromosome of Alicycliphilus denitrificans K601.</title>
        <authorList>
            <consortium name="US DOE Joint Genome Institute"/>
            <person name="Lucas S."/>
            <person name="Han J."/>
            <person name="Lapidus A."/>
            <person name="Cheng J.-F."/>
            <person name="Goodwin L."/>
            <person name="Pitluck S."/>
            <person name="Peters L."/>
            <person name="Zeytun A."/>
            <person name="Detter J.C."/>
            <person name="Han C."/>
            <person name="Tapia R."/>
            <person name="Land M."/>
            <person name="Hauser L."/>
            <person name="Kyrpides N."/>
            <person name="Ivanova N."/>
            <person name="Mikhailova N."/>
            <person name="Pagani I."/>
            <person name="Oosterkamp M."/>
            <person name="Pieper D."/>
            <person name="van Berkel W."/>
            <person name="Langenhoff A."/>
            <person name="Smidt H."/>
            <person name="Stams A."/>
            <person name="Woyke T."/>
        </authorList>
    </citation>
    <scope>NUCLEOTIDE SEQUENCE [LARGE SCALE GENOMIC DNA]</scope>
    <source>
        <strain evidence="10">DSM 14773 / CIP 107495 / K601</strain>
    </source>
</reference>
<dbReference type="GO" id="GO:0005886">
    <property type="term" value="C:plasma membrane"/>
    <property type="evidence" value="ECO:0007669"/>
    <property type="project" value="TreeGrafter"/>
</dbReference>
<dbReference type="InterPro" id="IPR036250">
    <property type="entry name" value="AcylCo_DH-like_C"/>
</dbReference>
<dbReference type="InterPro" id="IPR009100">
    <property type="entry name" value="AcylCoA_DH/oxidase_NM_dom_sf"/>
</dbReference>
<evidence type="ECO:0000256" key="3">
    <source>
        <dbReference type="ARBA" id="ARBA00022630"/>
    </source>
</evidence>
<evidence type="ECO:0000313" key="10">
    <source>
        <dbReference type="Proteomes" id="UP000007938"/>
    </source>
</evidence>
<feature type="domain" description="Acyl-CoA oxidase/dehydrogenase middle" evidence="7">
    <location>
        <begin position="125"/>
        <end position="218"/>
    </location>
</feature>